<comment type="cofactor">
    <cofactor evidence="1">
        <name>Zn(2+)</name>
        <dbReference type="ChEBI" id="CHEBI:29105"/>
    </cofactor>
</comment>
<protein>
    <submittedName>
        <fullName evidence="7">MBL fold metallo-hydrolase</fullName>
    </submittedName>
</protein>
<gene>
    <name evidence="7" type="ORF">GCM10009675_35650</name>
</gene>
<evidence type="ECO:0000256" key="1">
    <source>
        <dbReference type="ARBA" id="ARBA00001947"/>
    </source>
</evidence>
<keyword evidence="4" id="KW-0862">Zinc</keyword>
<dbReference type="InterPro" id="IPR051453">
    <property type="entry name" value="MBL_Glyoxalase_II"/>
</dbReference>
<dbReference type="CDD" id="cd06262">
    <property type="entry name" value="metallo-hydrolase-like_MBL-fold"/>
    <property type="match status" value="1"/>
</dbReference>
<evidence type="ECO:0000259" key="6">
    <source>
        <dbReference type="SMART" id="SM00849"/>
    </source>
</evidence>
<reference evidence="8" key="1">
    <citation type="journal article" date="2019" name="Int. J. Syst. Evol. Microbiol.">
        <title>The Global Catalogue of Microorganisms (GCM) 10K type strain sequencing project: providing services to taxonomists for standard genome sequencing and annotation.</title>
        <authorList>
            <consortium name="The Broad Institute Genomics Platform"/>
            <consortium name="The Broad Institute Genome Sequencing Center for Infectious Disease"/>
            <person name="Wu L."/>
            <person name="Ma J."/>
        </authorList>
    </citation>
    <scope>NUCLEOTIDE SEQUENCE [LARGE SCALE GENOMIC DNA]</scope>
    <source>
        <strain evidence="8">JCM 13022</strain>
    </source>
</reference>
<evidence type="ECO:0000256" key="5">
    <source>
        <dbReference type="SAM" id="MobiDB-lite"/>
    </source>
</evidence>
<dbReference type="InterPro" id="IPR001279">
    <property type="entry name" value="Metallo-B-lactamas"/>
</dbReference>
<keyword evidence="8" id="KW-1185">Reference proteome</keyword>
<proteinExistence type="predicted"/>
<dbReference type="SUPFAM" id="SSF56281">
    <property type="entry name" value="Metallo-hydrolase/oxidoreductase"/>
    <property type="match status" value="1"/>
</dbReference>
<organism evidence="7 8">
    <name type="scientific">Prauserella alba</name>
    <dbReference type="NCBI Taxonomy" id="176898"/>
    <lineage>
        <taxon>Bacteria</taxon>
        <taxon>Bacillati</taxon>
        <taxon>Actinomycetota</taxon>
        <taxon>Actinomycetes</taxon>
        <taxon>Pseudonocardiales</taxon>
        <taxon>Pseudonocardiaceae</taxon>
        <taxon>Prauserella</taxon>
    </lineage>
</organism>
<evidence type="ECO:0000256" key="2">
    <source>
        <dbReference type="ARBA" id="ARBA00022723"/>
    </source>
</evidence>
<evidence type="ECO:0000313" key="7">
    <source>
        <dbReference type="EMBL" id="GAA1211581.1"/>
    </source>
</evidence>
<dbReference type="PANTHER" id="PTHR46233:SF3">
    <property type="entry name" value="HYDROXYACYLGLUTATHIONE HYDROLASE GLOC"/>
    <property type="match status" value="1"/>
</dbReference>
<feature type="region of interest" description="Disordered" evidence="5">
    <location>
        <begin position="236"/>
        <end position="278"/>
    </location>
</feature>
<evidence type="ECO:0000256" key="4">
    <source>
        <dbReference type="ARBA" id="ARBA00022833"/>
    </source>
</evidence>
<dbReference type="PANTHER" id="PTHR46233">
    <property type="entry name" value="HYDROXYACYLGLUTATHIONE HYDROLASE GLOC"/>
    <property type="match status" value="1"/>
</dbReference>
<comment type="caution">
    <text evidence="7">The sequence shown here is derived from an EMBL/GenBank/DDBJ whole genome shotgun (WGS) entry which is preliminary data.</text>
</comment>
<dbReference type="EMBL" id="BAAALM010000013">
    <property type="protein sequence ID" value="GAA1211581.1"/>
    <property type="molecule type" value="Genomic_DNA"/>
</dbReference>
<dbReference type="Pfam" id="PF00753">
    <property type="entry name" value="Lactamase_B"/>
    <property type="match status" value="1"/>
</dbReference>
<feature type="compositionally biased region" description="Low complexity" evidence="5">
    <location>
        <begin position="256"/>
        <end position="269"/>
    </location>
</feature>
<dbReference type="SMART" id="SM00849">
    <property type="entry name" value="Lactamase_B"/>
    <property type="match status" value="1"/>
</dbReference>
<feature type="compositionally biased region" description="Gly residues" evidence="5">
    <location>
        <begin position="236"/>
        <end position="255"/>
    </location>
</feature>
<dbReference type="Gene3D" id="3.60.15.10">
    <property type="entry name" value="Ribonuclease Z/Hydroxyacylglutathione hydrolase-like"/>
    <property type="match status" value="1"/>
</dbReference>
<feature type="domain" description="Metallo-beta-lactamase" evidence="6">
    <location>
        <begin position="12"/>
        <end position="205"/>
    </location>
</feature>
<keyword evidence="3" id="KW-0378">Hydrolase</keyword>
<evidence type="ECO:0000256" key="3">
    <source>
        <dbReference type="ARBA" id="ARBA00022801"/>
    </source>
</evidence>
<dbReference type="Proteomes" id="UP001500467">
    <property type="component" value="Unassembled WGS sequence"/>
</dbReference>
<dbReference type="InterPro" id="IPR036866">
    <property type="entry name" value="RibonucZ/Hydroxyglut_hydro"/>
</dbReference>
<sequence>MLVAGFPAGTFQANCYLLAPGPGGPCVVVDPGEGAHAPLDRAMAEHGLTPAAILATHGHPDHVHGAAEAARTYDVPVWIRPEDRPLLRSPWLGLNHELAAGLGDRPWSEPDTVRELGERAGEAGTVLDVAGLRIEALHTPGHTGGSVVFRLVTEEGGQVAITGDTLLPGSAGRTDLPGGDPVALRRSLAMLTAALDDAAVLLPGHGRSTTMGQEKVSNPWLAGAADADGADTAGGVAGASGGAGDAAGDGVGDGAGRPSAPGAARGTAPDGETGERRS</sequence>
<dbReference type="RefSeq" id="WP_308292164.1">
    <property type="nucleotide sequence ID" value="NZ_BAAALM010000013.1"/>
</dbReference>
<keyword evidence="2" id="KW-0479">Metal-binding</keyword>
<accession>A0ABP4G4V8</accession>
<name>A0ABP4G4V8_9PSEU</name>
<evidence type="ECO:0000313" key="8">
    <source>
        <dbReference type="Proteomes" id="UP001500467"/>
    </source>
</evidence>